<dbReference type="EMBL" id="FNQM01000002">
    <property type="protein sequence ID" value="SDZ95562.1"/>
    <property type="molecule type" value="Genomic_DNA"/>
</dbReference>
<dbReference type="PANTHER" id="PTHR34595">
    <property type="entry name" value="BLR5612 PROTEIN"/>
    <property type="match status" value="1"/>
</dbReference>
<dbReference type="RefSeq" id="WP_093248843.1">
    <property type="nucleotide sequence ID" value="NZ_FNQM01000002.1"/>
</dbReference>
<dbReference type="AlphaFoldDB" id="A0A1H3XAB3"/>
<evidence type="ECO:0000313" key="3">
    <source>
        <dbReference type="Proteomes" id="UP000198703"/>
    </source>
</evidence>
<reference evidence="2 3" key="1">
    <citation type="submission" date="2016-10" db="EMBL/GenBank/DDBJ databases">
        <authorList>
            <person name="de Groot N.N."/>
        </authorList>
    </citation>
    <scope>NUCLEOTIDE SEQUENCE [LARGE SCALE GENOMIC DNA]</scope>
    <source>
        <strain evidence="2 3">DSM 15345</strain>
    </source>
</reference>
<protein>
    <submittedName>
        <fullName evidence="2">Uncharacterized conserved protein, Alpha-E superfamily</fullName>
    </submittedName>
</protein>
<gene>
    <name evidence="2" type="ORF">SAMN05444370_102317</name>
</gene>
<dbReference type="InterPro" id="IPR051680">
    <property type="entry name" value="ATP-dep_Glu-Cys_Ligase-2"/>
</dbReference>
<dbReference type="Pfam" id="PF04168">
    <property type="entry name" value="Alpha-E"/>
    <property type="match status" value="1"/>
</dbReference>
<proteinExistence type="predicted"/>
<dbReference type="Proteomes" id="UP000198703">
    <property type="component" value="Unassembled WGS sequence"/>
</dbReference>
<accession>A0A1H3XAB3</accession>
<dbReference type="OrthoDB" id="9803532at2"/>
<feature type="domain" description="DUF403" evidence="1">
    <location>
        <begin position="4"/>
        <end position="310"/>
    </location>
</feature>
<dbReference type="PANTHER" id="PTHR34595:SF7">
    <property type="entry name" value="SLL1039 PROTEIN"/>
    <property type="match status" value="1"/>
</dbReference>
<dbReference type="STRING" id="89524.SAMN05444370_102317"/>
<organism evidence="2 3">
    <name type="scientific">Rubrimonas cliftonensis</name>
    <dbReference type="NCBI Taxonomy" id="89524"/>
    <lineage>
        <taxon>Bacteria</taxon>
        <taxon>Pseudomonadati</taxon>
        <taxon>Pseudomonadota</taxon>
        <taxon>Alphaproteobacteria</taxon>
        <taxon>Rhodobacterales</taxon>
        <taxon>Paracoccaceae</taxon>
        <taxon>Rubrimonas</taxon>
    </lineage>
</organism>
<sequence>MATLSRTAADLFWMARYLERAEAMARLVEMGRRMAMLPNSAEGHREEWRSVAAAAGCAAHFEDRDVDQKTVIVGLVLDRANPSSIVSCLDRARHNARSVRTALTTQAWETLNEAWLRLGDLTESAALRELPQTLDWVKGRCAQFRGASDATMLRDDRYDFARLGLLIERADMTLRLLDVKHYVLLPETDVVGGGRDRHQWTSVLMATSALRAYHWVYRGDFSPWRIADFLILNGACPRSLAHCSLESVAVLDRLARGYGERHACHHTASETVALLSDLDIGAIFHDGLHEFLTRMIARNNRLTAEIADAYHF</sequence>
<name>A0A1H3XAB3_9RHOB</name>
<dbReference type="InterPro" id="IPR007296">
    <property type="entry name" value="DUF403"/>
</dbReference>
<evidence type="ECO:0000313" key="2">
    <source>
        <dbReference type="EMBL" id="SDZ95562.1"/>
    </source>
</evidence>
<keyword evidence="3" id="KW-1185">Reference proteome</keyword>
<evidence type="ECO:0000259" key="1">
    <source>
        <dbReference type="Pfam" id="PF04168"/>
    </source>
</evidence>